<dbReference type="SUPFAM" id="SSF55729">
    <property type="entry name" value="Acyl-CoA N-acyltransferases (Nat)"/>
    <property type="match status" value="1"/>
</dbReference>
<organism evidence="5 6">
    <name type="scientific">Polyplax serrata</name>
    <name type="common">Common mouse louse</name>
    <dbReference type="NCBI Taxonomy" id="468196"/>
    <lineage>
        <taxon>Eukaryota</taxon>
        <taxon>Metazoa</taxon>
        <taxon>Ecdysozoa</taxon>
        <taxon>Arthropoda</taxon>
        <taxon>Hexapoda</taxon>
        <taxon>Insecta</taxon>
        <taxon>Pterygota</taxon>
        <taxon>Neoptera</taxon>
        <taxon>Paraneoptera</taxon>
        <taxon>Psocodea</taxon>
        <taxon>Troctomorpha</taxon>
        <taxon>Phthiraptera</taxon>
        <taxon>Anoplura</taxon>
        <taxon>Polyplacidae</taxon>
        <taxon>Polyplax</taxon>
    </lineage>
</organism>
<keyword evidence="3" id="KW-0012">Acyltransferase</keyword>
<dbReference type="Pfam" id="PF13302">
    <property type="entry name" value="Acetyltransf_3"/>
    <property type="match status" value="1"/>
</dbReference>
<dbReference type="EMBL" id="JAWJWF010000002">
    <property type="protein sequence ID" value="KAK6637884.1"/>
    <property type="molecule type" value="Genomic_DNA"/>
</dbReference>
<protein>
    <recommendedName>
        <fullName evidence="4">N-acetyltransferase domain-containing protein</fullName>
    </recommendedName>
</protein>
<dbReference type="InterPro" id="IPR000182">
    <property type="entry name" value="GNAT_dom"/>
</dbReference>
<gene>
    <name evidence="5" type="ORF">RUM44_008306</name>
</gene>
<reference evidence="5 6" key="1">
    <citation type="submission" date="2023-09" db="EMBL/GenBank/DDBJ databases">
        <title>Genomes of two closely related lineages of the louse Polyplax serrata with different host specificities.</title>
        <authorList>
            <person name="Martinu J."/>
            <person name="Tarabai H."/>
            <person name="Stefka J."/>
            <person name="Hypsa V."/>
        </authorList>
    </citation>
    <scope>NUCLEOTIDE SEQUENCE [LARGE SCALE GENOMIC DNA]</scope>
    <source>
        <strain evidence="5">98ZLc_SE</strain>
    </source>
</reference>
<comment type="caution">
    <text evidence="5">The sequence shown here is derived from an EMBL/GenBank/DDBJ whole genome shotgun (WGS) entry which is preliminary data.</text>
</comment>
<keyword evidence="2" id="KW-0808">Transferase</keyword>
<evidence type="ECO:0000313" key="5">
    <source>
        <dbReference type="EMBL" id="KAK6637884.1"/>
    </source>
</evidence>
<sequence>MKLNENTVIRGNSTLLVPYEECHVPKYHEWMKSEELQLLTASEPLSLEDEYDMQKTWRLDPDIKYHLKQVTNDAVLTGEVEIMIAEENARGKGLGKEALLMMLRYGVNNLGVNCFEAKIGISNYPSISLFSKIGFEKIDENKIFKEYTFTRSITESWMKWLESETQFYVEDKKLK</sequence>
<dbReference type="InterPro" id="IPR016181">
    <property type="entry name" value="Acyl_CoA_acyltransferase"/>
</dbReference>
<dbReference type="Gene3D" id="3.40.630.30">
    <property type="match status" value="1"/>
</dbReference>
<accession>A0ABR1B9Q4</accession>
<evidence type="ECO:0000313" key="6">
    <source>
        <dbReference type="Proteomes" id="UP001359485"/>
    </source>
</evidence>
<evidence type="ECO:0000256" key="1">
    <source>
        <dbReference type="ARBA" id="ARBA00009342"/>
    </source>
</evidence>
<evidence type="ECO:0000259" key="4">
    <source>
        <dbReference type="PROSITE" id="PS51186"/>
    </source>
</evidence>
<proteinExistence type="inferred from homology"/>
<dbReference type="PANTHER" id="PTHR13256:SF16">
    <property type="entry name" value="ALPHA_BETA-TUBULIN-N-ACETYLTRANSFERASE 9"/>
    <property type="match status" value="1"/>
</dbReference>
<feature type="domain" description="N-acetyltransferase" evidence="4">
    <location>
        <begin position="14"/>
        <end position="162"/>
    </location>
</feature>
<dbReference type="PANTHER" id="PTHR13256">
    <property type="entry name" value="N-ACETYLTRANSFERASE 9"/>
    <property type="match status" value="1"/>
</dbReference>
<evidence type="ECO:0000256" key="3">
    <source>
        <dbReference type="ARBA" id="ARBA00023315"/>
    </source>
</evidence>
<name>A0ABR1B9Q4_POLSC</name>
<evidence type="ECO:0000256" key="2">
    <source>
        <dbReference type="ARBA" id="ARBA00022679"/>
    </source>
</evidence>
<comment type="similarity">
    <text evidence="1">Belongs to the acetyltransferase family. GNAT subfamily.</text>
</comment>
<keyword evidence="6" id="KW-1185">Reference proteome</keyword>
<dbReference type="Proteomes" id="UP001359485">
    <property type="component" value="Unassembled WGS sequence"/>
</dbReference>
<dbReference type="InterPro" id="IPR039135">
    <property type="entry name" value="NAT9-like"/>
</dbReference>
<dbReference type="PROSITE" id="PS51186">
    <property type="entry name" value="GNAT"/>
    <property type="match status" value="1"/>
</dbReference>